<dbReference type="PANTHER" id="PTHR43811:SF19">
    <property type="entry name" value="39 KDA FK506-BINDING NUCLEAR PROTEIN"/>
    <property type="match status" value="1"/>
</dbReference>
<dbReference type="PROSITE" id="PS50059">
    <property type="entry name" value="FKBP_PPIASE"/>
    <property type="match status" value="1"/>
</dbReference>
<keyword evidence="9" id="KW-1185">Reference proteome</keyword>
<dbReference type="EC" id="5.2.1.8" evidence="6"/>
<feature type="domain" description="PPIase FKBP-type" evidence="7">
    <location>
        <begin position="57"/>
        <end position="146"/>
    </location>
</feature>
<evidence type="ECO:0000256" key="2">
    <source>
        <dbReference type="ARBA" id="ARBA00006577"/>
    </source>
</evidence>
<evidence type="ECO:0000313" key="9">
    <source>
        <dbReference type="Proteomes" id="UP000576209"/>
    </source>
</evidence>
<accession>A0A840E5W7</accession>
<gene>
    <name evidence="8" type="ORF">GGR28_003216</name>
</gene>
<comment type="caution">
    <text evidence="8">The sequence shown here is derived from an EMBL/GenBank/DDBJ whole genome shotgun (WGS) entry which is preliminary data.</text>
</comment>
<evidence type="ECO:0000256" key="4">
    <source>
        <dbReference type="ARBA" id="ARBA00023235"/>
    </source>
</evidence>
<dbReference type="InterPro" id="IPR001179">
    <property type="entry name" value="PPIase_FKBP_dom"/>
</dbReference>
<organism evidence="8 9">
    <name type="scientific">Neolewinella aquimaris</name>
    <dbReference type="NCBI Taxonomy" id="1835722"/>
    <lineage>
        <taxon>Bacteria</taxon>
        <taxon>Pseudomonadati</taxon>
        <taxon>Bacteroidota</taxon>
        <taxon>Saprospiria</taxon>
        <taxon>Saprospirales</taxon>
        <taxon>Lewinellaceae</taxon>
        <taxon>Neolewinella</taxon>
    </lineage>
</organism>
<comment type="catalytic activity">
    <reaction evidence="1 5 6">
        <text>[protein]-peptidylproline (omega=180) = [protein]-peptidylproline (omega=0)</text>
        <dbReference type="Rhea" id="RHEA:16237"/>
        <dbReference type="Rhea" id="RHEA-COMP:10747"/>
        <dbReference type="Rhea" id="RHEA-COMP:10748"/>
        <dbReference type="ChEBI" id="CHEBI:83833"/>
        <dbReference type="ChEBI" id="CHEBI:83834"/>
        <dbReference type="EC" id="5.2.1.8"/>
    </reaction>
</comment>
<dbReference type="AlphaFoldDB" id="A0A840E5W7"/>
<keyword evidence="4 5" id="KW-0413">Isomerase</keyword>
<evidence type="ECO:0000256" key="5">
    <source>
        <dbReference type="PROSITE-ProRule" id="PRU00277"/>
    </source>
</evidence>
<dbReference type="PANTHER" id="PTHR43811">
    <property type="entry name" value="FKBP-TYPE PEPTIDYL-PROLYL CIS-TRANS ISOMERASE FKPA"/>
    <property type="match status" value="1"/>
</dbReference>
<dbReference type="Gene3D" id="3.10.50.40">
    <property type="match status" value="1"/>
</dbReference>
<protein>
    <recommendedName>
        <fullName evidence="6">Peptidyl-prolyl cis-trans isomerase</fullName>
        <ecNumber evidence="6">5.2.1.8</ecNumber>
    </recommendedName>
</protein>
<reference evidence="8 9" key="1">
    <citation type="submission" date="2020-08" db="EMBL/GenBank/DDBJ databases">
        <title>Genomic Encyclopedia of Type Strains, Phase IV (KMG-IV): sequencing the most valuable type-strain genomes for metagenomic binning, comparative biology and taxonomic classification.</title>
        <authorList>
            <person name="Goeker M."/>
        </authorList>
    </citation>
    <scope>NUCLEOTIDE SEQUENCE [LARGE SCALE GENOMIC DNA]</scope>
    <source>
        <strain evidence="8 9">DSM 105137</strain>
    </source>
</reference>
<keyword evidence="3 5" id="KW-0697">Rotamase</keyword>
<dbReference type="InterPro" id="IPR046357">
    <property type="entry name" value="PPIase_dom_sf"/>
</dbReference>
<proteinExistence type="inferred from homology"/>
<evidence type="ECO:0000313" key="8">
    <source>
        <dbReference type="EMBL" id="MBB4080581.1"/>
    </source>
</evidence>
<comment type="similarity">
    <text evidence="2 6">Belongs to the FKBP-type PPIase family.</text>
</comment>
<dbReference type="RefSeq" id="WP_183496816.1">
    <property type="nucleotide sequence ID" value="NZ_JACIFF010000009.1"/>
</dbReference>
<dbReference type="Pfam" id="PF00254">
    <property type="entry name" value="FKBP_C"/>
    <property type="match status" value="1"/>
</dbReference>
<dbReference type="GO" id="GO:0003755">
    <property type="term" value="F:peptidyl-prolyl cis-trans isomerase activity"/>
    <property type="evidence" value="ECO:0007669"/>
    <property type="project" value="UniProtKB-UniRule"/>
</dbReference>
<evidence type="ECO:0000256" key="1">
    <source>
        <dbReference type="ARBA" id="ARBA00000971"/>
    </source>
</evidence>
<sequence>MKKPTKAKLKAIAADRIAFAKEIRQDYLDGKLEPNRTASGLGYLIHEAGEGVQPKPGQRVEVHYVGLLEDKPSVFEESFSSARGVRFLLGAGEVIPAWDEAIALLRWGDEATLFVPAKLGYGPKGRGQGIPTNSNLIFYVEIASVG</sequence>
<evidence type="ECO:0000256" key="6">
    <source>
        <dbReference type="RuleBase" id="RU003915"/>
    </source>
</evidence>
<evidence type="ECO:0000259" key="7">
    <source>
        <dbReference type="PROSITE" id="PS50059"/>
    </source>
</evidence>
<name>A0A840E5W7_9BACT</name>
<dbReference type="SUPFAM" id="SSF54534">
    <property type="entry name" value="FKBP-like"/>
    <property type="match status" value="1"/>
</dbReference>
<dbReference type="EMBL" id="JACIFF010000009">
    <property type="protein sequence ID" value="MBB4080581.1"/>
    <property type="molecule type" value="Genomic_DNA"/>
</dbReference>
<dbReference type="Proteomes" id="UP000576209">
    <property type="component" value="Unassembled WGS sequence"/>
</dbReference>
<evidence type="ECO:0000256" key="3">
    <source>
        <dbReference type="ARBA" id="ARBA00023110"/>
    </source>
</evidence>